<evidence type="ECO:0008006" key="4">
    <source>
        <dbReference type="Google" id="ProtNLM"/>
    </source>
</evidence>
<feature type="transmembrane region" description="Helical" evidence="1">
    <location>
        <begin position="264"/>
        <end position="290"/>
    </location>
</feature>
<proteinExistence type="predicted"/>
<dbReference type="RefSeq" id="WP_204195709.1">
    <property type="nucleotide sequence ID" value="NZ_JAFEMC010000001.1"/>
</dbReference>
<protein>
    <recommendedName>
        <fullName evidence="4">Glycerophosphoryl diester phosphodiesterase membrane domain-containing protein</fullName>
    </recommendedName>
</protein>
<evidence type="ECO:0000313" key="3">
    <source>
        <dbReference type="Proteomes" id="UP000763641"/>
    </source>
</evidence>
<feature type="transmembrane region" description="Helical" evidence="1">
    <location>
        <begin position="71"/>
        <end position="97"/>
    </location>
</feature>
<keyword evidence="1" id="KW-0812">Transmembrane</keyword>
<accession>A0ABS2D4A8</accession>
<feature type="transmembrane region" description="Helical" evidence="1">
    <location>
        <begin position="203"/>
        <end position="227"/>
    </location>
</feature>
<keyword evidence="1" id="KW-0472">Membrane</keyword>
<keyword evidence="1" id="KW-1133">Transmembrane helix</keyword>
<dbReference type="EMBL" id="JAFEMC010000001">
    <property type="protein sequence ID" value="MBM6575753.1"/>
    <property type="molecule type" value="Genomic_DNA"/>
</dbReference>
<evidence type="ECO:0000313" key="2">
    <source>
        <dbReference type="EMBL" id="MBM6575753.1"/>
    </source>
</evidence>
<comment type="caution">
    <text evidence="2">The sequence shown here is derived from an EMBL/GenBank/DDBJ whole genome shotgun (WGS) entry which is preliminary data.</text>
</comment>
<organism evidence="2 3">
    <name type="scientific">Sphingomonas longa</name>
    <dbReference type="NCBI Taxonomy" id="2778730"/>
    <lineage>
        <taxon>Bacteria</taxon>
        <taxon>Pseudomonadati</taxon>
        <taxon>Pseudomonadota</taxon>
        <taxon>Alphaproteobacteria</taxon>
        <taxon>Sphingomonadales</taxon>
        <taxon>Sphingomonadaceae</taxon>
        <taxon>Sphingomonas</taxon>
    </lineage>
</organism>
<evidence type="ECO:0000256" key="1">
    <source>
        <dbReference type="SAM" id="Phobius"/>
    </source>
</evidence>
<feature type="transmembrane region" description="Helical" evidence="1">
    <location>
        <begin position="21"/>
        <end position="39"/>
    </location>
</feature>
<feature type="transmembrane region" description="Helical" evidence="1">
    <location>
        <begin position="117"/>
        <end position="146"/>
    </location>
</feature>
<sequence>MSVTSIIGGGVRLVRTQPKTVVIWAALYGVVMAVGMVVMRPMTATMLALQQQAAADAAAGVTSAPAIPPGWFGILFLFELLFCVLAVIAFAAVVRAVSNPTGDRFAYLRLGMDELRLIGLGVMLVIAAFIAETIGILAVALVGVIAGTIMGQAATIVVITIAGLALLCGAIYAQVRLSLSGALTVLRGKIVIRDAWHITRGHFWTLFGVFTLLTAIFVVMTVVLIALTNPQLLAAYASLDQQATIAAAQQQIARQGAGFTLGMIVQLVMGAIVGTVAGAIGCGAIATAAIQLGGTDMRHEEAGSAWTPR</sequence>
<gene>
    <name evidence="2" type="ORF">ILT43_05165</name>
</gene>
<dbReference type="Proteomes" id="UP000763641">
    <property type="component" value="Unassembled WGS sequence"/>
</dbReference>
<reference evidence="2 3" key="1">
    <citation type="submission" date="2020-12" db="EMBL/GenBank/DDBJ databases">
        <title>Sphingomonas sp.</title>
        <authorList>
            <person name="Kim M.K."/>
        </authorList>
    </citation>
    <scope>NUCLEOTIDE SEQUENCE [LARGE SCALE GENOMIC DNA]</scope>
    <source>
        <strain evidence="2 3">BT552</strain>
    </source>
</reference>
<feature type="transmembrane region" description="Helical" evidence="1">
    <location>
        <begin position="152"/>
        <end position="173"/>
    </location>
</feature>
<name>A0ABS2D4A8_9SPHN</name>
<keyword evidence="3" id="KW-1185">Reference proteome</keyword>